<dbReference type="AlphaFoldDB" id="A0A0U2JK23"/>
<dbReference type="InterPro" id="IPR020119">
    <property type="entry name" value="PsdUridine_synth_TruD_CS"/>
</dbReference>
<dbReference type="InterPro" id="IPR042214">
    <property type="entry name" value="TruD_catalytic"/>
</dbReference>
<dbReference type="GO" id="GO:0031119">
    <property type="term" value="P:tRNA pseudouridine synthesis"/>
    <property type="evidence" value="ECO:0007669"/>
    <property type="project" value="UniProtKB-UniRule"/>
</dbReference>
<dbReference type="Proteomes" id="UP000068447">
    <property type="component" value="Chromosome"/>
</dbReference>
<comment type="catalytic activity">
    <reaction evidence="4">
        <text>uridine(13) in tRNA = pseudouridine(13) in tRNA</text>
        <dbReference type="Rhea" id="RHEA:42540"/>
        <dbReference type="Rhea" id="RHEA-COMP:10105"/>
        <dbReference type="Rhea" id="RHEA-COMP:10106"/>
        <dbReference type="ChEBI" id="CHEBI:65314"/>
        <dbReference type="ChEBI" id="CHEBI:65315"/>
        <dbReference type="EC" id="5.4.99.27"/>
    </reaction>
</comment>
<dbReference type="PROSITE" id="PS50984">
    <property type="entry name" value="TRUD"/>
    <property type="match status" value="1"/>
</dbReference>
<dbReference type="EMBL" id="CP013650">
    <property type="protein sequence ID" value="ALT00503.1"/>
    <property type="molecule type" value="Genomic_DNA"/>
</dbReference>
<dbReference type="EC" id="5.4.99.27" evidence="4"/>
<dbReference type="GO" id="GO:0003723">
    <property type="term" value="F:RNA binding"/>
    <property type="evidence" value="ECO:0007669"/>
    <property type="project" value="InterPro"/>
</dbReference>
<gene>
    <name evidence="4" type="primary">truD</name>
    <name evidence="6" type="ORF">AT746_15485</name>
</gene>
<proteinExistence type="inferred from homology"/>
<dbReference type="InterPro" id="IPR050170">
    <property type="entry name" value="TruD_pseudoU_synthase"/>
</dbReference>
<name>A0A0U2JK23_9ALTE</name>
<dbReference type="PANTHER" id="PTHR47811">
    <property type="entry name" value="TRNA PSEUDOURIDINE SYNTHASE D"/>
    <property type="match status" value="1"/>
</dbReference>
<keyword evidence="3 4" id="KW-0413">Isomerase</keyword>
<dbReference type="PANTHER" id="PTHR47811:SF1">
    <property type="entry name" value="TRNA PSEUDOURIDINE SYNTHASE D"/>
    <property type="match status" value="1"/>
</dbReference>
<keyword evidence="7" id="KW-1185">Reference proteome</keyword>
<dbReference type="CDD" id="cd02575">
    <property type="entry name" value="PseudoU_synth_EcTruD"/>
    <property type="match status" value="1"/>
</dbReference>
<evidence type="ECO:0000313" key="7">
    <source>
        <dbReference type="Proteomes" id="UP000068447"/>
    </source>
</evidence>
<feature type="domain" description="TRUD" evidence="5">
    <location>
        <begin position="154"/>
        <end position="300"/>
    </location>
</feature>
<dbReference type="PROSITE" id="PS01268">
    <property type="entry name" value="UPF0024"/>
    <property type="match status" value="1"/>
</dbReference>
<evidence type="ECO:0000256" key="1">
    <source>
        <dbReference type="ARBA" id="ARBA00007953"/>
    </source>
</evidence>
<dbReference type="GO" id="GO:0005829">
    <property type="term" value="C:cytosol"/>
    <property type="evidence" value="ECO:0007669"/>
    <property type="project" value="TreeGrafter"/>
</dbReference>
<organism evidence="6 7">
    <name type="scientific">Lacimicrobium alkaliphilum</name>
    <dbReference type="NCBI Taxonomy" id="1526571"/>
    <lineage>
        <taxon>Bacteria</taxon>
        <taxon>Pseudomonadati</taxon>
        <taxon>Pseudomonadota</taxon>
        <taxon>Gammaproteobacteria</taxon>
        <taxon>Alteromonadales</taxon>
        <taxon>Alteromonadaceae</taxon>
        <taxon>Lacimicrobium</taxon>
    </lineage>
</organism>
<comment type="function">
    <text evidence="4">Responsible for synthesis of pseudouridine from uracil-13 in transfer RNAs.</text>
</comment>
<comment type="similarity">
    <text evidence="1 4">Belongs to the pseudouridine synthase TruD family.</text>
</comment>
<dbReference type="GO" id="GO:0160150">
    <property type="term" value="F:tRNA pseudouridine(13) synthase activity"/>
    <property type="evidence" value="ECO:0007669"/>
    <property type="project" value="UniProtKB-EC"/>
</dbReference>
<keyword evidence="2 4" id="KW-0819">tRNA processing</keyword>
<dbReference type="HAMAP" id="MF_01082">
    <property type="entry name" value="TruD"/>
    <property type="match status" value="1"/>
</dbReference>
<dbReference type="SUPFAM" id="SSF55120">
    <property type="entry name" value="Pseudouridine synthase"/>
    <property type="match status" value="1"/>
</dbReference>
<protein>
    <recommendedName>
        <fullName evidence="4">tRNA pseudouridine synthase D</fullName>
        <ecNumber evidence="4">5.4.99.27</ecNumber>
    </recommendedName>
    <alternativeName>
        <fullName evidence="4">tRNA pseudouridine(13) synthase</fullName>
    </alternativeName>
    <alternativeName>
        <fullName evidence="4">tRNA pseudouridylate synthase D</fullName>
    </alternativeName>
    <alternativeName>
        <fullName evidence="4">tRNA-uridine isomerase D</fullName>
    </alternativeName>
</protein>
<dbReference type="Gene3D" id="3.30.2350.20">
    <property type="entry name" value="TruD, catalytic domain"/>
    <property type="match status" value="1"/>
</dbReference>
<evidence type="ECO:0000313" key="6">
    <source>
        <dbReference type="EMBL" id="ALT00503.1"/>
    </source>
</evidence>
<feature type="active site" description="Nucleophile" evidence="4">
    <location>
        <position position="80"/>
    </location>
</feature>
<dbReference type="Pfam" id="PF01142">
    <property type="entry name" value="TruD"/>
    <property type="match status" value="2"/>
</dbReference>
<evidence type="ECO:0000259" key="5">
    <source>
        <dbReference type="PROSITE" id="PS50984"/>
    </source>
</evidence>
<dbReference type="InterPro" id="IPR020103">
    <property type="entry name" value="PsdUridine_synth_cat_dom_sf"/>
</dbReference>
<evidence type="ECO:0000256" key="3">
    <source>
        <dbReference type="ARBA" id="ARBA00023235"/>
    </source>
</evidence>
<accession>A0A0U2JK23</accession>
<dbReference type="InterPro" id="IPR011760">
    <property type="entry name" value="PsdUridine_synth_TruD_insert"/>
</dbReference>
<dbReference type="Gene3D" id="3.30.2340.10">
    <property type="entry name" value="TruD, insertion domain"/>
    <property type="match status" value="1"/>
</dbReference>
<dbReference type="KEGG" id="lal:AT746_15485"/>
<evidence type="ECO:0000256" key="4">
    <source>
        <dbReference type="HAMAP-Rule" id="MF_01082"/>
    </source>
</evidence>
<dbReference type="STRING" id="1526571.AT746_15485"/>
<evidence type="ECO:0000256" key="2">
    <source>
        <dbReference type="ARBA" id="ARBA00022694"/>
    </source>
</evidence>
<sequence>MLDTQHWAYLWGKPQASGLLKQQPEDFIVKEVLGFEPCGEGEHIYVWLRKSGLNTAYVAEQLARFAGVHPRAVTFSGRKDKYAITEQWFGVHMPGKYDPDWKDFSLPGAQILETKRHNKKLRTGIHKGNKFELVLRDLKHSDALEQRLEKLSQGVPNYFGPQRFGINNGNLHLGLRMLQGESIRNRQKRAMAISALRAWLFNQTLSERIRLGHFDKILTGDIMVLSGSNSYFCAEAVDEELGNRLRSGDILLSAPLWGQGLPDSRADALQFEQQVAGQYEMLSKGLEALGLKQDRRAINLLPDHLQWQIAEDTLRLTFSLPPGGFATALVREVLTAEEQTKGTEHAHTTEQ</sequence>
<dbReference type="OrthoDB" id="1550679at2"/>
<dbReference type="InterPro" id="IPR043165">
    <property type="entry name" value="TruD_insert_sf"/>
</dbReference>
<reference evidence="6 7" key="1">
    <citation type="submission" date="2015-12" db="EMBL/GenBank/DDBJ databases">
        <title>Complete genome of Lacimicrobium alkaliphilum KCTC 32984.</title>
        <authorList>
            <person name="Kim S.-G."/>
            <person name="Lee Y.-J."/>
        </authorList>
    </citation>
    <scope>NUCLEOTIDE SEQUENCE [LARGE SCALE GENOMIC DNA]</scope>
    <source>
        <strain evidence="6 7">YelD216</strain>
    </source>
</reference>
<dbReference type="InterPro" id="IPR001656">
    <property type="entry name" value="PsdUridine_synth_TruD"/>
</dbReference>